<dbReference type="WBParaSite" id="GPUH_0002649801-mRNA-1">
    <property type="protein sequence ID" value="GPUH_0002649801-mRNA-1"/>
    <property type="gene ID" value="GPUH_0002649801"/>
</dbReference>
<evidence type="ECO:0000313" key="3">
    <source>
        <dbReference type="WBParaSite" id="GPUH_0002649801-mRNA-1"/>
    </source>
</evidence>
<gene>
    <name evidence="1" type="ORF">GPUH_LOCUS26466</name>
</gene>
<dbReference type="EMBL" id="UYRT01111131">
    <property type="protein sequence ID" value="VDN45593.1"/>
    <property type="molecule type" value="Genomic_DNA"/>
</dbReference>
<accession>A0A183EZS7</accession>
<proteinExistence type="predicted"/>
<evidence type="ECO:0000313" key="1">
    <source>
        <dbReference type="EMBL" id="VDN45593.1"/>
    </source>
</evidence>
<reference evidence="1 2" key="2">
    <citation type="submission" date="2018-11" db="EMBL/GenBank/DDBJ databases">
        <authorList>
            <consortium name="Pathogen Informatics"/>
        </authorList>
    </citation>
    <scope>NUCLEOTIDE SEQUENCE [LARGE SCALE GENOMIC DNA]</scope>
</reference>
<name>A0A183EZS7_9BILA</name>
<evidence type="ECO:0000313" key="2">
    <source>
        <dbReference type="Proteomes" id="UP000271098"/>
    </source>
</evidence>
<reference evidence="3" key="1">
    <citation type="submission" date="2016-06" db="UniProtKB">
        <authorList>
            <consortium name="WormBaseParasite"/>
        </authorList>
    </citation>
    <scope>IDENTIFICATION</scope>
</reference>
<dbReference type="Proteomes" id="UP000271098">
    <property type="component" value="Unassembled WGS sequence"/>
</dbReference>
<sequence>MQRSQKLRRKVLGLWENASQPSSITTFCCVKMDCTSLTQASVTALLKSIALR</sequence>
<dbReference type="AlphaFoldDB" id="A0A183EZS7"/>
<keyword evidence="2" id="KW-1185">Reference proteome</keyword>
<protein>
    <submittedName>
        <fullName evidence="1 3">Uncharacterized protein</fullName>
    </submittedName>
</protein>
<organism evidence="3">
    <name type="scientific">Gongylonema pulchrum</name>
    <dbReference type="NCBI Taxonomy" id="637853"/>
    <lineage>
        <taxon>Eukaryota</taxon>
        <taxon>Metazoa</taxon>
        <taxon>Ecdysozoa</taxon>
        <taxon>Nematoda</taxon>
        <taxon>Chromadorea</taxon>
        <taxon>Rhabditida</taxon>
        <taxon>Spirurina</taxon>
        <taxon>Spiruromorpha</taxon>
        <taxon>Spiruroidea</taxon>
        <taxon>Gongylonematidae</taxon>
        <taxon>Gongylonema</taxon>
    </lineage>
</organism>